<feature type="compositionally biased region" description="Basic residues" evidence="1">
    <location>
        <begin position="138"/>
        <end position="153"/>
    </location>
</feature>
<name>A0A6J4PHG8_9ACTN</name>
<feature type="region of interest" description="Disordered" evidence="1">
    <location>
        <begin position="1"/>
        <end position="500"/>
    </location>
</feature>
<feature type="compositionally biased region" description="Basic residues" evidence="1">
    <location>
        <begin position="115"/>
        <end position="131"/>
    </location>
</feature>
<feature type="compositionally biased region" description="Low complexity" evidence="1">
    <location>
        <begin position="62"/>
        <end position="75"/>
    </location>
</feature>
<feature type="compositionally biased region" description="Low complexity" evidence="1">
    <location>
        <begin position="221"/>
        <end position="234"/>
    </location>
</feature>
<dbReference type="GO" id="GO:0050561">
    <property type="term" value="F:glutamate-tRNA(Gln) ligase activity"/>
    <property type="evidence" value="ECO:0007669"/>
    <property type="project" value="UniProtKB-EC"/>
</dbReference>
<feature type="non-terminal residue" evidence="2">
    <location>
        <position position="500"/>
    </location>
</feature>
<reference evidence="2" key="1">
    <citation type="submission" date="2020-02" db="EMBL/GenBank/DDBJ databases">
        <authorList>
            <person name="Meier V. D."/>
        </authorList>
    </citation>
    <scope>NUCLEOTIDE SEQUENCE</scope>
    <source>
        <strain evidence="2">AVDCRST_MAG35</strain>
    </source>
</reference>
<evidence type="ECO:0000256" key="1">
    <source>
        <dbReference type="SAM" id="MobiDB-lite"/>
    </source>
</evidence>
<feature type="compositionally biased region" description="Basic residues" evidence="1">
    <location>
        <begin position="299"/>
        <end position="322"/>
    </location>
</feature>
<evidence type="ECO:0000313" key="2">
    <source>
        <dbReference type="EMBL" id="CAA9415933.1"/>
    </source>
</evidence>
<accession>A0A6J4PHG8</accession>
<feature type="compositionally biased region" description="Basic residues" evidence="1">
    <location>
        <begin position="460"/>
        <end position="469"/>
    </location>
</feature>
<feature type="compositionally biased region" description="Low complexity" evidence="1">
    <location>
        <begin position="336"/>
        <end position="346"/>
    </location>
</feature>
<feature type="compositionally biased region" description="Basic residues" evidence="1">
    <location>
        <begin position="76"/>
        <end position="87"/>
    </location>
</feature>
<feature type="compositionally biased region" description="Basic residues" evidence="1">
    <location>
        <begin position="165"/>
        <end position="176"/>
    </location>
</feature>
<feature type="compositionally biased region" description="Basic residues" evidence="1">
    <location>
        <begin position="398"/>
        <end position="410"/>
    </location>
</feature>
<dbReference type="EMBL" id="CADCUY010000351">
    <property type="protein sequence ID" value="CAA9415933.1"/>
    <property type="molecule type" value="Genomic_DNA"/>
</dbReference>
<dbReference type="EC" id="6.1.1.17" evidence="2"/>
<keyword evidence="2" id="KW-0436">Ligase</keyword>
<proteinExistence type="predicted"/>
<feature type="non-terminal residue" evidence="2">
    <location>
        <position position="1"/>
    </location>
</feature>
<dbReference type="AlphaFoldDB" id="A0A6J4PHG8"/>
<protein>
    <submittedName>
        <fullName evidence="2">Glutamyl-tRNA synthetase @ Glutamyl-tRNA(Gln) synthetase</fullName>
        <ecNumber evidence="2">6.1.1.17</ecNumber>
        <ecNumber evidence="2">6.1.1.24</ecNumber>
    </submittedName>
</protein>
<feature type="compositionally biased region" description="Basic residues" evidence="1">
    <location>
        <begin position="237"/>
        <end position="249"/>
    </location>
</feature>
<sequence>ERPGDPRPRQRGAGALLPQPDRRPARRDGAHGAVQLGVRPAHRRQAGLPHRGHRRGPRLRGELPPAARRPALARSRLGRGRRGRRPPRAVPAVPARGAVRRRARPPARGGPRLRVLLHPRGGRGATPRRRPRPEAGLRRGRPHDHRGGARRPPRAGPPAGAPAGHARHRHRRRRPRPRADHLPRGRHAGLRGGPGERGAAVHPGQPRGRRADGHHARAARRGPALLDAPAGGAVRRADRRRGGRRRARVRAPAVRAGGGQPQALQARPRVEPVPAPRARLHPRGAAQLPVAPGVVDRARPRRVHPRRAGRGLRRGRRHRRPGALRPGEGGGDQRRAPATARAGGLPRPRRAAPARGGPGRRAPERARAAGADRGGAPGAGADRAARRGAADAGVPLHPGRRPRRRGRRAGRAAPGGGGGAGRRGAGAGAGAALGGHRDRAGAAGGAGRRARHQAEVRLRAGAHRGHRPPRLAAAVRVAGDPGAGQRRREDVGAACEPGGV</sequence>
<dbReference type="GO" id="GO:0004818">
    <property type="term" value="F:glutamate-tRNA ligase activity"/>
    <property type="evidence" value="ECO:0007669"/>
    <property type="project" value="UniProtKB-EC"/>
</dbReference>
<feature type="compositionally biased region" description="Gly residues" evidence="1">
    <location>
        <begin position="413"/>
        <end position="433"/>
    </location>
</feature>
<keyword evidence="2" id="KW-0030">Aminoacyl-tRNA synthetase</keyword>
<organism evidence="2">
    <name type="scientific">uncultured Quadrisphaera sp</name>
    <dbReference type="NCBI Taxonomy" id="904978"/>
    <lineage>
        <taxon>Bacteria</taxon>
        <taxon>Bacillati</taxon>
        <taxon>Actinomycetota</taxon>
        <taxon>Actinomycetes</taxon>
        <taxon>Kineosporiales</taxon>
        <taxon>Kineosporiaceae</taxon>
        <taxon>Quadrisphaera</taxon>
        <taxon>environmental samples</taxon>
    </lineage>
</organism>
<gene>
    <name evidence="2" type="ORF">AVDCRST_MAG35-1706</name>
</gene>
<feature type="compositionally biased region" description="Basic residues" evidence="1">
    <location>
        <begin position="40"/>
        <end position="58"/>
    </location>
</feature>
<feature type="compositionally biased region" description="Basic and acidic residues" evidence="1">
    <location>
        <begin position="20"/>
        <end position="30"/>
    </location>
</feature>
<dbReference type="EC" id="6.1.1.24" evidence="2"/>